<keyword evidence="1" id="KW-1133">Transmembrane helix</keyword>
<evidence type="ECO:0000256" key="1">
    <source>
        <dbReference type="SAM" id="Phobius"/>
    </source>
</evidence>
<dbReference type="Proteomes" id="UP000221538">
    <property type="component" value="Unassembled WGS sequence"/>
</dbReference>
<evidence type="ECO:0000313" key="2">
    <source>
        <dbReference type="EMBL" id="GAY23948.1"/>
    </source>
</evidence>
<keyword evidence="1" id="KW-0472">Membrane</keyword>
<comment type="caution">
    <text evidence="2">The sequence shown here is derived from an EMBL/GenBank/DDBJ whole genome shotgun (WGS) entry which is preliminary data.</text>
</comment>
<dbReference type="InterPro" id="IPR018688">
    <property type="entry name" value="PpoB2-like"/>
</dbReference>
<gene>
    <name evidence="2" type="ORF">SFOMI_4526</name>
</gene>
<proteinExistence type="predicted"/>
<reference evidence="2 3" key="2">
    <citation type="journal article" date="2013" name="Environ. Sci. Technol.">
        <title>The 4-tert-butylphenol-utilizing bacterium Sphingobium fuliginis OMI can degrade bisphenols via phenolic ring hydroxylation and meta-cleavage pathway.</title>
        <authorList>
            <person name="Ogata Y."/>
            <person name="Goda S."/>
            <person name="Toyama T."/>
            <person name="Sei K."/>
            <person name="Ike M."/>
        </authorList>
    </citation>
    <scope>NUCLEOTIDE SEQUENCE [LARGE SCALE GENOMIC DNA]</scope>
    <source>
        <strain evidence="2 3">OMI</strain>
    </source>
</reference>
<dbReference type="RefSeq" id="WP_044660987.1">
    <property type="nucleotide sequence ID" value="NZ_BEWI01000032.1"/>
</dbReference>
<feature type="transmembrane region" description="Helical" evidence="1">
    <location>
        <begin position="74"/>
        <end position="99"/>
    </location>
</feature>
<dbReference type="AlphaFoldDB" id="A0A292ZLG6"/>
<sequence length="263" mass="28366">MPAFGAVLARHRLISLVALAVLILVAWGWLLSGAGMGMAPTASLFPAGLAEDPMLAMMMPGDMPWTAAQFVVTFAMWWVMMIAMMLPSAAPMVLLYARAAPASTRPATESFTLGYLLVWGFFSLTATLAQWRLATMAMLSPMAMATSSRPLAAALLIGAGAYQISPWKDACLRQCRNPAQFLSRHYRPGWTGAFRMGMIHGAWCVGCCWMLMTLLFVGGTMNLAWIALLTLLVGLEKLLPWGRMVSVAAGMGCILLAWAILTG</sequence>
<evidence type="ECO:0000313" key="3">
    <source>
        <dbReference type="Proteomes" id="UP000221538"/>
    </source>
</evidence>
<name>A0A292ZLG6_SPHSA</name>
<feature type="transmembrane region" description="Helical" evidence="1">
    <location>
        <begin position="241"/>
        <end position="261"/>
    </location>
</feature>
<dbReference type="EMBL" id="BEWI01000032">
    <property type="protein sequence ID" value="GAY23948.1"/>
    <property type="molecule type" value="Genomic_DNA"/>
</dbReference>
<feature type="transmembrane region" description="Helical" evidence="1">
    <location>
        <begin position="202"/>
        <end position="235"/>
    </location>
</feature>
<organism evidence="2 3">
    <name type="scientific">Sphingobium fuliginis (strain ATCC 27551)</name>
    <dbReference type="NCBI Taxonomy" id="336203"/>
    <lineage>
        <taxon>Bacteria</taxon>
        <taxon>Pseudomonadati</taxon>
        <taxon>Pseudomonadota</taxon>
        <taxon>Alphaproteobacteria</taxon>
        <taxon>Sphingomonadales</taxon>
        <taxon>Sphingomonadaceae</taxon>
        <taxon>Sphingobium</taxon>
    </lineage>
</organism>
<accession>A0A292ZLG6</accession>
<evidence type="ECO:0008006" key="4">
    <source>
        <dbReference type="Google" id="ProtNLM"/>
    </source>
</evidence>
<keyword evidence="1" id="KW-0812">Transmembrane</keyword>
<feature type="transmembrane region" description="Helical" evidence="1">
    <location>
        <begin position="151"/>
        <end position="167"/>
    </location>
</feature>
<protein>
    <recommendedName>
        <fullName evidence="4">DUF2182 domain-containing protein</fullName>
    </recommendedName>
</protein>
<dbReference type="Pfam" id="PF09948">
    <property type="entry name" value="PpoB2"/>
    <property type="match status" value="1"/>
</dbReference>
<reference evidence="2 3" key="1">
    <citation type="journal article" date="2013" name="Biodegradation">
        <title>Occurrence of 4-tert-butylphenol (4-t-BP) biodegradation in an aquatic sample caused by the presence of Spirodela polyrrhiza and isolation of a 4-t-BP-utilizing bacterium.</title>
        <authorList>
            <person name="Ogata Y."/>
            <person name="Toyama T."/>
            <person name="Yu N."/>
            <person name="Wang X."/>
            <person name="Sei K."/>
            <person name="Ike M."/>
        </authorList>
    </citation>
    <scope>NUCLEOTIDE SEQUENCE [LARGE SCALE GENOMIC DNA]</scope>
    <source>
        <strain evidence="2 3">OMI</strain>
    </source>
</reference>
<feature type="transmembrane region" description="Helical" evidence="1">
    <location>
        <begin position="111"/>
        <end position="131"/>
    </location>
</feature>